<protein>
    <submittedName>
        <fullName evidence="3">Uncharacterized protein</fullName>
    </submittedName>
</protein>
<feature type="transmembrane region" description="Helical" evidence="2">
    <location>
        <begin position="41"/>
        <end position="60"/>
    </location>
</feature>
<feature type="coiled-coil region" evidence="1">
    <location>
        <begin position="105"/>
        <end position="132"/>
    </location>
</feature>
<accession>A0A9D2GBD0</accession>
<evidence type="ECO:0000256" key="1">
    <source>
        <dbReference type="SAM" id="Coils"/>
    </source>
</evidence>
<evidence type="ECO:0000313" key="4">
    <source>
        <dbReference type="Proteomes" id="UP000824116"/>
    </source>
</evidence>
<dbReference type="Proteomes" id="UP000824116">
    <property type="component" value="Unassembled WGS sequence"/>
</dbReference>
<reference evidence="3" key="2">
    <citation type="submission" date="2021-04" db="EMBL/GenBank/DDBJ databases">
        <authorList>
            <person name="Gilroy R."/>
        </authorList>
    </citation>
    <scope>NUCLEOTIDE SEQUENCE</scope>
    <source>
        <strain evidence="3">CHK196-3914</strain>
    </source>
</reference>
<keyword evidence="2" id="KW-0472">Membrane</keyword>
<feature type="transmembrane region" description="Helical" evidence="2">
    <location>
        <begin position="72"/>
        <end position="101"/>
    </location>
</feature>
<gene>
    <name evidence="3" type="ORF">H9723_10340</name>
</gene>
<keyword evidence="1" id="KW-0175">Coiled coil</keyword>
<organism evidence="3 4">
    <name type="scientific">Candidatus Mediterraneibacter stercoravium</name>
    <dbReference type="NCBI Taxonomy" id="2838685"/>
    <lineage>
        <taxon>Bacteria</taxon>
        <taxon>Bacillati</taxon>
        <taxon>Bacillota</taxon>
        <taxon>Clostridia</taxon>
        <taxon>Lachnospirales</taxon>
        <taxon>Lachnospiraceae</taxon>
        <taxon>Mediterraneibacter</taxon>
    </lineage>
</organism>
<dbReference type="AlphaFoldDB" id="A0A9D2GBD0"/>
<evidence type="ECO:0000256" key="2">
    <source>
        <dbReference type="SAM" id="Phobius"/>
    </source>
</evidence>
<proteinExistence type="predicted"/>
<evidence type="ECO:0000313" key="3">
    <source>
        <dbReference type="EMBL" id="HIZ75616.1"/>
    </source>
</evidence>
<keyword evidence="2" id="KW-1133">Transmembrane helix</keyword>
<dbReference type="EMBL" id="DXAY01000244">
    <property type="protein sequence ID" value="HIZ75616.1"/>
    <property type="molecule type" value="Genomic_DNA"/>
</dbReference>
<comment type="caution">
    <text evidence="3">The sequence shown here is derived from an EMBL/GenBank/DDBJ whole genome shotgun (WGS) entry which is preliminary data.</text>
</comment>
<sequence length="133" mass="15620">MLDKNRIRLMTKMAVYEKEYAEEDIKITGYYKKDYSSFNTWVTLIWVTVGFALAAGLFVFCNATTILEGLTIFKLILLVAIAVGFYLILLIVYGMGAGIFYKKKHEKAKQRVKKYYRDLSRLEKMYKKEKDRL</sequence>
<reference evidence="3" key="1">
    <citation type="journal article" date="2021" name="PeerJ">
        <title>Extensive microbial diversity within the chicken gut microbiome revealed by metagenomics and culture.</title>
        <authorList>
            <person name="Gilroy R."/>
            <person name="Ravi A."/>
            <person name="Getino M."/>
            <person name="Pursley I."/>
            <person name="Horton D.L."/>
            <person name="Alikhan N.F."/>
            <person name="Baker D."/>
            <person name="Gharbi K."/>
            <person name="Hall N."/>
            <person name="Watson M."/>
            <person name="Adriaenssens E.M."/>
            <person name="Foster-Nyarko E."/>
            <person name="Jarju S."/>
            <person name="Secka A."/>
            <person name="Antonio M."/>
            <person name="Oren A."/>
            <person name="Chaudhuri R.R."/>
            <person name="La Ragione R."/>
            <person name="Hildebrand F."/>
            <person name="Pallen M.J."/>
        </authorList>
    </citation>
    <scope>NUCLEOTIDE SEQUENCE</scope>
    <source>
        <strain evidence="3">CHK196-3914</strain>
    </source>
</reference>
<keyword evidence="2" id="KW-0812">Transmembrane</keyword>
<name>A0A9D2GBD0_9FIRM</name>